<dbReference type="AlphaFoldDB" id="A0AAU9AS54"/>
<dbReference type="PANTHER" id="PTHR48079:SF6">
    <property type="entry name" value="NAD(P)-BINDING DOMAIN-CONTAINING PROTEIN-RELATED"/>
    <property type="match status" value="1"/>
</dbReference>
<dbReference type="EMBL" id="AP014940">
    <property type="protein sequence ID" value="BAV98289.1"/>
    <property type="molecule type" value="Genomic_DNA"/>
</dbReference>
<gene>
    <name evidence="2" type="ORF">LEN_2802</name>
</gene>
<sequence>MKVFITGANGFVGLNIVSALLEAGHEPTAIVRPGSNTTYLEPFGIRVVRGGLDDSRALAEAMRGAEAVVHTAGNTSCNWRDLPQLQAVNVDGTRNVADAALAAGVRRLVFTSTTSTIGADNDPSRRADEREPLRGFRARSPYGRTKAQAERIVADAAAKGLETIVLNPAEVLGAYDYNLQWGRIVLAAHYDQIPFDPPGGASFCHAADVGRAHVAALTRGRPGERYLLAGHDLRFSEFFDAAGEALGKRLNIPSGGYRWLYYKTWLQEKAPALMPGEPVLEAYRLRVLGGSYYFDSSKAERELGYRSAPVQRMLESCAQWYRKHGFLG</sequence>
<reference evidence="2 3" key="1">
    <citation type="journal article" date="2017" name="DNA Res.">
        <title>Complete genome sequence and expression profile of the commercial lytic enzyme producer Lysobacter enzymogenes M497-1.</title>
        <authorList>
            <person name="Takami H."/>
            <person name="Toyoda A."/>
            <person name="Uchiyama I."/>
            <person name="Itoh T."/>
            <person name="Takaki Y."/>
            <person name="Arai W."/>
            <person name="Nishi S."/>
            <person name="Kawai M."/>
            <person name="Shinya K."/>
            <person name="Ikeda H."/>
        </authorList>
    </citation>
    <scope>NUCLEOTIDE SEQUENCE [LARGE SCALE GENOMIC DNA]</scope>
    <source>
        <strain evidence="2 3">M497-1</strain>
    </source>
</reference>
<dbReference type="SUPFAM" id="SSF51735">
    <property type="entry name" value="NAD(P)-binding Rossmann-fold domains"/>
    <property type="match status" value="1"/>
</dbReference>
<dbReference type="GO" id="GO:0005737">
    <property type="term" value="C:cytoplasm"/>
    <property type="evidence" value="ECO:0007669"/>
    <property type="project" value="TreeGrafter"/>
</dbReference>
<dbReference type="KEGG" id="lem:LEN_2802"/>
<dbReference type="Proteomes" id="UP000218824">
    <property type="component" value="Chromosome"/>
</dbReference>
<accession>A0AAU9AS54</accession>
<evidence type="ECO:0000259" key="1">
    <source>
        <dbReference type="Pfam" id="PF01370"/>
    </source>
</evidence>
<protein>
    <submittedName>
        <fullName evidence="2">NAD-dependent epimerase/dehydratase</fullName>
    </submittedName>
</protein>
<proteinExistence type="predicted"/>
<dbReference type="Pfam" id="PF01370">
    <property type="entry name" value="Epimerase"/>
    <property type="match status" value="1"/>
</dbReference>
<organism evidence="2 3">
    <name type="scientific">Lysobacter enzymogenes</name>
    <dbReference type="NCBI Taxonomy" id="69"/>
    <lineage>
        <taxon>Bacteria</taxon>
        <taxon>Pseudomonadati</taxon>
        <taxon>Pseudomonadota</taxon>
        <taxon>Gammaproteobacteria</taxon>
        <taxon>Lysobacterales</taxon>
        <taxon>Lysobacteraceae</taxon>
        <taxon>Lysobacter</taxon>
    </lineage>
</organism>
<dbReference type="GO" id="GO:0004029">
    <property type="term" value="F:aldehyde dehydrogenase (NAD+) activity"/>
    <property type="evidence" value="ECO:0007669"/>
    <property type="project" value="TreeGrafter"/>
</dbReference>
<dbReference type="Gene3D" id="3.40.50.720">
    <property type="entry name" value="NAD(P)-binding Rossmann-like Domain"/>
    <property type="match status" value="1"/>
</dbReference>
<feature type="domain" description="NAD-dependent epimerase/dehydratase" evidence="1">
    <location>
        <begin position="3"/>
        <end position="228"/>
    </location>
</feature>
<dbReference type="InterPro" id="IPR051783">
    <property type="entry name" value="NAD(P)-dependent_oxidoreduct"/>
</dbReference>
<name>A0AAU9AS54_LYSEN</name>
<dbReference type="GeneID" id="83064641"/>
<evidence type="ECO:0000313" key="3">
    <source>
        <dbReference type="Proteomes" id="UP000218824"/>
    </source>
</evidence>
<evidence type="ECO:0000313" key="2">
    <source>
        <dbReference type="EMBL" id="BAV98289.1"/>
    </source>
</evidence>
<dbReference type="InterPro" id="IPR001509">
    <property type="entry name" value="Epimerase_deHydtase"/>
</dbReference>
<dbReference type="InterPro" id="IPR036291">
    <property type="entry name" value="NAD(P)-bd_dom_sf"/>
</dbReference>
<dbReference type="RefSeq" id="WP_096378784.1">
    <property type="nucleotide sequence ID" value="NZ_AP014940.1"/>
</dbReference>
<dbReference type="PANTHER" id="PTHR48079">
    <property type="entry name" value="PROTEIN YEEZ"/>
    <property type="match status" value="1"/>
</dbReference>